<keyword evidence="2" id="KW-1133">Transmembrane helix</keyword>
<dbReference type="Pfam" id="PF19094">
    <property type="entry name" value="EMC6_arch"/>
    <property type="match status" value="1"/>
</dbReference>
<reference evidence="4" key="1">
    <citation type="submission" date="2011-12" db="EMBL/GenBank/DDBJ databases">
        <title>Complete sequence of Methanoregula formicicum SMSP.</title>
        <authorList>
            <person name="Lucas S."/>
            <person name="Han J."/>
            <person name="Lapidus A."/>
            <person name="Cheng J.-F."/>
            <person name="Goodwin L."/>
            <person name="Pitluck S."/>
            <person name="Peters L."/>
            <person name="Ovchinnikova G."/>
            <person name="Teshima H."/>
            <person name="Detter J.C."/>
            <person name="Han C."/>
            <person name="Tapia R."/>
            <person name="Land M."/>
            <person name="Hauser L."/>
            <person name="Kyrpides N."/>
            <person name="Ivanova N."/>
            <person name="Pagani I."/>
            <person name="Imachi H."/>
            <person name="Tamaki H."/>
            <person name="Sekiguchi Y."/>
            <person name="Kamagata Y."/>
            <person name="Cadillo-Quiroz H."/>
            <person name="Zinder S."/>
            <person name="Liu W.-T."/>
            <person name="Woyke T."/>
        </authorList>
    </citation>
    <scope>NUCLEOTIDE SEQUENCE [LARGE SCALE GENOMIC DNA]</scope>
    <source>
        <strain evidence="4">DSM 22288 / NBRC 105244 / SMSP</strain>
    </source>
</reference>
<dbReference type="AlphaFoldDB" id="L0HGV7"/>
<dbReference type="RefSeq" id="WP_015285521.1">
    <property type="nucleotide sequence ID" value="NC_019943.1"/>
</dbReference>
<protein>
    <submittedName>
        <fullName evidence="3">Uncharacterized protein</fullName>
    </submittedName>
</protein>
<gene>
    <name evidence="3" type="ordered locus">Metfor_1525</name>
</gene>
<evidence type="ECO:0000256" key="1">
    <source>
        <dbReference type="SAM" id="MobiDB-lite"/>
    </source>
</evidence>
<feature type="transmembrane region" description="Helical" evidence="2">
    <location>
        <begin position="33"/>
        <end position="51"/>
    </location>
</feature>
<name>L0HGV7_METFS</name>
<keyword evidence="4" id="KW-1185">Reference proteome</keyword>
<keyword evidence="2" id="KW-0472">Membrane</keyword>
<dbReference type="STRING" id="593750.Metfor_1525"/>
<feature type="transmembrane region" description="Helical" evidence="2">
    <location>
        <begin position="63"/>
        <end position="84"/>
    </location>
</feature>
<dbReference type="Proteomes" id="UP000010824">
    <property type="component" value="Chromosome"/>
</dbReference>
<accession>L0HGV7</accession>
<evidence type="ECO:0000256" key="2">
    <source>
        <dbReference type="SAM" id="Phobius"/>
    </source>
</evidence>
<keyword evidence="2" id="KW-0812">Transmembrane</keyword>
<organism evidence="3 4">
    <name type="scientific">Methanoregula formicica (strain DSM 22288 / NBRC 105244 / SMSP)</name>
    <dbReference type="NCBI Taxonomy" id="593750"/>
    <lineage>
        <taxon>Archaea</taxon>
        <taxon>Methanobacteriati</taxon>
        <taxon>Methanobacteriota</taxon>
        <taxon>Stenosarchaea group</taxon>
        <taxon>Methanomicrobia</taxon>
        <taxon>Methanomicrobiales</taxon>
        <taxon>Methanoregulaceae</taxon>
        <taxon>Methanoregula</taxon>
    </lineage>
</organism>
<dbReference type="KEGG" id="mfo:Metfor_1525"/>
<proteinExistence type="predicted"/>
<dbReference type="EMBL" id="CP003167">
    <property type="protein sequence ID" value="AGB02558.1"/>
    <property type="molecule type" value="Genomic_DNA"/>
</dbReference>
<feature type="region of interest" description="Disordered" evidence="1">
    <location>
        <begin position="1"/>
        <end position="23"/>
    </location>
</feature>
<evidence type="ECO:0000313" key="3">
    <source>
        <dbReference type="EMBL" id="AGB02558.1"/>
    </source>
</evidence>
<dbReference type="OrthoDB" id="50040at2157"/>
<feature type="transmembrane region" description="Helical" evidence="2">
    <location>
        <begin position="96"/>
        <end position="118"/>
    </location>
</feature>
<dbReference type="InterPro" id="IPR043941">
    <property type="entry name" value="EMC6-arch"/>
</dbReference>
<dbReference type="eggNOG" id="arCOG02206">
    <property type="taxonomic scope" value="Archaea"/>
</dbReference>
<dbReference type="GeneID" id="14307914"/>
<reference evidence="3 4" key="2">
    <citation type="journal article" date="2014" name="Genome Announc.">
        <title>Complete Genome Sequence of Methanoregula formicica SMSPT, a Mesophilic Hydrogenotrophic Methanogen Isolated from a Methanogenic Upflow Anaerobic Sludge Blanket Reactor.</title>
        <authorList>
            <person name="Yamamoto K."/>
            <person name="Tamaki H."/>
            <person name="Cadillo-Quiroz H."/>
            <person name="Imachi H."/>
            <person name="Kyrpides N."/>
            <person name="Woyke T."/>
            <person name="Goodwin L."/>
            <person name="Zinder S.H."/>
            <person name="Kamagata Y."/>
            <person name="Liu W.T."/>
        </authorList>
    </citation>
    <scope>NUCLEOTIDE SEQUENCE [LARGE SCALE GENOMIC DNA]</scope>
    <source>
        <strain evidence="4">DSM 22288 / NBRC 105244 / SMSP</strain>
    </source>
</reference>
<sequence length="120" mass="13735" precursor="true">MSEDIPEEKPVQTKKAKTKADKQAEHIERIKRTLIASLLGMLAGVLAYYFGGTPNTSGIQADGFLGFMLMLVFIVLQKHIFMLMRMDTSKLGGKDWFYQGFMTFAFWFMTWTILLTSIPR</sequence>
<dbReference type="InParanoid" id="L0HGV7"/>
<evidence type="ECO:0000313" key="4">
    <source>
        <dbReference type="Proteomes" id="UP000010824"/>
    </source>
</evidence>
<dbReference type="HOGENOM" id="CLU_144574_1_0_2"/>